<dbReference type="Proteomes" id="UP001489004">
    <property type="component" value="Unassembled WGS sequence"/>
</dbReference>
<feature type="binding site" evidence="6">
    <location>
        <position position="272"/>
    </location>
    <ligand>
        <name>chlorophyll a</name>
        <dbReference type="ChEBI" id="CHEBI:58416"/>
        <label>1</label>
    </ligand>
</feature>
<dbReference type="GO" id="GO:0009523">
    <property type="term" value="C:photosystem II"/>
    <property type="evidence" value="ECO:0007669"/>
    <property type="project" value="UniProtKB-KW"/>
</dbReference>
<comment type="caution">
    <text evidence="9">The sequence shown here is derived from an EMBL/GenBank/DDBJ whole genome shotgun (WGS) entry which is preliminary data.</text>
</comment>
<dbReference type="InterPro" id="IPR001344">
    <property type="entry name" value="Chloro_AB-bd_pln"/>
</dbReference>
<evidence type="ECO:0000256" key="5">
    <source>
        <dbReference type="ARBA" id="ARBA00022991"/>
    </source>
</evidence>
<dbReference type="GO" id="GO:0009522">
    <property type="term" value="C:photosystem I"/>
    <property type="evidence" value="ECO:0007669"/>
    <property type="project" value="UniProtKB-KW"/>
</dbReference>
<keyword evidence="3 7" id="KW-0602">Photosynthesis</keyword>
<keyword evidence="1 6" id="KW-0148">Chlorophyll</keyword>
<dbReference type="Gene3D" id="1.10.3460.10">
    <property type="entry name" value="Chlorophyll a/b binding protein domain"/>
    <property type="match status" value="1"/>
</dbReference>
<gene>
    <name evidence="9" type="ORF">WJX72_003203</name>
</gene>
<evidence type="ECO:0000313" key="10">
    <source>
        <dbReference type="Proteomes" id="UP001489004"/>
    </source>
</evidence>
<accession>A0AAW1PU40</accession>
<dbReference type="AlphaFoldDB" id="A0AAW1PU40"/>
<keyword evidence="7" id="KW-0604">Photosystem II</keyword>
<keyword evidence="2 7" id="KW-0150">Chloroplast</keyword>
<protein>
    <recommendedName>
        <fullName evidence="7">Chlorophyll a-b binding protein, chloroplastic</fullName>
    </recommendedName>
</protein>
<evidence type="ECO:0000256" key="3">
    <source>
        <dbReference type="ARBA" id="ARBA00022531"/>
    </source>
</evidence>
<evidence type="ECO:0000256" key="8">
    <source>
        <dbReference type="SAM" id="MobiDB-lite"/>
    </source>
</evidence>
<feature type="binding site" description="axial binding residue" evidence="6">
    <location>
        <position position="159"/>
    </location>
    <ligand>
        <name>chlorophyll b</name>
        <dbReference type="ChEBI" id="CHEBI:61721"/>
        <label>1</label>
    </ligand>
    <ligandPart>
        <name>Mg</name>
        <dbReference type="ChEBI" id="CHEBI:25107"/>
    </ligandPart>
</feature>
<keyword evidence="4 7" id="KW-0934">Plastid</keyword>
<feature type="binding site" evidence="6">
    <location>
        <position position="255"/>
    </location>
    <ligand>
        <name>chlorophyll a</name>
        <dbReference type="ChEBI" id="CHEBI:58416"/>
        <label>1</label>
    </ligand>
</feature>
<evidence type="ECO:0000256" key="7">
    <source>
        <dbReference type="RuleBase" id="RU363080"/>
    </source>
</evidence>
<feature type="binding site" evidence="6">
    <location>
        <position position="157"/>
    </location>
    <ligand>
        <name>chlorophyll a</name>
        <dbReference type="ChEBI" id="CHEBI:58416"/>
        <label>1</label>
    </ligand>
</feature>
<feature type="binding site" evidence="6">
    <location>
        <position position="193"/>
    </location>
    <ligand>
        <name>chlorophyll a</name>
        <dbReference type="ChEBI" id="CHEBI:58416"/>
        <label>1</label>
    </ligand>
</feature>
<evidence type="ECO:0000256" key="2">
    <source>
        <dbReference type="ARBA" id="ARBA00022528"/>
    </source>
</evidence>
<feature type="region of interest" description="Disordered" evidence="8">
    <location>
        <begin position="33"/>
        <end position="83"/>
    </location>
</feature>
<comment type="similarity">
    <text evidence="7">Belongs to the light-harvesting chlorophyll a/b-binding (LHC) protein family.</text>
</comment>
<dbReference type="Pfam" id="PF00504">
    <property type="entry name" value="Chloroa_b-bind"/>
    <property type="match status" value="1"/>
</dbReference>
<evidence type="ECO:0000313" key="9">
    <source>
        <dbReference type="EMBL" id="KAK9811394.1"/>
    </source>
</evidence>
<sequence length="304" mass="32369">MPGEFRVEGRRSGMAARFSSALLRQHAGVGSRTVTTGAAGTKQLRKATAPVKKALSKAVPRSKGSGDQLWLPNTQRPGWLDGSLPGDRGFDPLGLARPAEYLQADLDSLDQNASVNKAGQIIGKYQPAASARVSDTALAPYDEVFGLERFRETELIHGRWAMLAALGVIVGEASTGVSWADAGKVELDGARYLGFNLPFSITQLVWIEVLLVGGAEIYRNTALDTQSRLYPGGYFDPLGLASGDDERAFRLKTAEIKHGRLAMVAFAGFAVQALTTGEGALSSLARFANSFAPDLVSDIENALS</sequence>
<keyword evidence="5 7" id="KW-0157">Chromophore</keyword>
<keyword evidence="7" id="KW-0793">Thylakoid</keyword>
<dbReference type="EMBL" id="JALJOR010000009">
    <property type="protein sequence ID" value="KAK9811394.1"/>
    <property type="molecule type" value="Genomic_DNA"/>
</dbReference>
<dbReference type="GO" id="GO:0009535">
    <property type="term" value="C:chloroplast thylakoid membrane"/>
    <property type="evidence" value="ECO:0007669"/>
    <property type="project" value="UniProtKB-SubCell"/>
</dbReference>
<evidence type="ECO:0000256" key="4">
    <source>
        <dbReference type="ARBA" id="ARBA00022640"/>
    </source>
</evidence>
<evidence type="ECO:0000256" key="6">
    <source>
        <dbReference type="PIRSR" id="PIRSR601344-1"/>
    </source>
</evidence>
<dbReference type="SUPFAM" id="SSF103511">
    <property type="entry name" value="Chlorophyll a-b binding protein"/>
    <property type="match status" value="1"/>
</dbReference>
<reference evidence="9 10" key="1">
    <citation type="journal article" date="2024" name="Nat. Commun.">
        <title>Phylogenomics reveals the evolutionary origins of lichenization in chlorophyte algae.</title>
        <authorList>
            <person name="Puginier C."/>
            <person name="Libourel C."/>
            <person name="Otte J."/>
            <person name="Skaloud P."/>
            <person name="Haon M."/>
            <person name="Grisel S."/>
            <person name="Petersen M."/>
            <person name="Berrin J.G."/>
            <person name="Delaux P.M."/>
            <person name="Dal Grande F."/>
            <person name="Keller J."/>
        </authorList>
    </citation>
    <scope>NUCLEOTIDE SEQUENCE [LARGE SCALE GENOMIC DNA]</scope>
    <source>
        <strain evidence="9 10">SAG 2043</strain>
    </source>
</reference>
<feature type="binding site" evidence="6">
    <location>
        <position position="216"/>
    </location>
    <ligand>
        <name>chlorophyll a</name>
        <dbReference type="ChEBI" id="CHEBI:58416"/>
        <label>5</label>
    </ligand>
</feature>
<comment type="subcellular location">
    <subcellularLocation>
        <location evidence="7">Plastid</location>
        <location evidence="7">Chloroplast thylakoid membrane</location>
    </subcellularLocation>
</comment>
<dbReference type="InterPro" id="IPR022796">
    <property type="entry name" value="Chloroa_b-bind"/>
</dbReference>
<feature type="binding site" evidence="6">
    <location>
        <position position="154"/>
    </location>
    <ligand>
        <name>chlorophyll a</name>
        <dbReference type="ChEBI" id="CHEBI:58416"/>
        <label>1</label>
    </ligand>
</feature>
<dbReference type="PANTHER" id="PTHR21649">
    <property type="entry name" value="CHLOROPHYLL A/B BINDING PROTEIN"/>
    <property type="match status" value="1"/>
</dbReference>
<proteinExistence type="inferred from homology"/>
<evidence type="ECO:0000256" key="1">
    <source>
        <dbReference type="ARBA" id="ARBA00022494"/>
    </source>
</evidence>
<keyword evidence="7" id="KW-0603">Photosystem I</keyword>
<keyword evidence="10" id="KW-1185">Reference proteome</keyword>
<feature type="binding site" evidence="6">
    <location>
        <position position="260"/>
    </location>
    <ligand>
        <name>chlorophyll a</name>
        <dbReference type="ChEBI" id="CHEBI:58416"/>
        <label>1</label>
    </ligand>
</feature>
<dbReference type="GO" id="GO:0016168">
    <property type="term" value="F:chlorophyll binding"/>
    <property type="evidence" value="ECO:0007669"/>
    <property type="project" value="UniProtKB-KW"/>
</dbReference>
<dbReference type="GO" id="GO:0009765">
    <property type="term" value="P:photosynthesis, light harvesting"/>
    <property type="evidence" value="ECO:0007669"/>
    <property type="project" value="InterPro"/>
</dbReference>
<name>A0AAW1PU40_9CHLO</name>
<feature type="binding site" description="axial binding residue" evidence="6">
    <location>
        <position position="200"/>
    </location>
    <ligand>
        <name>chlorophyll b</name>
        <dbReference type="ChEBI" id="CHEBI:61721"/>
        <label>1</label>
    </ligand>
    <ligandPart>
        <name>Mg</name>
        <dbReference type="ChEBI" id="CHEBI:25107"/>
    </ligandPart>
</feature>
<comment type="function">
    <text evidence="7">The light-harvesting complex (LHC) functions as a light receptor, it captures and delivers excitation energy to photosystems with which it is closely associated.</text>
</comment>
<feature type="binding site" description="axial binding residue" evidence="6">
    <location>
        <position position="223"/>
    </location>
    <ligand>
        <name>chlorophyll b</name>
        <dbReference type="ChEBI" id="CHEBI:61721"/>
        <label>1</label>
    </ligand>
    <ligandPart>
        <name>Mg</name>
        <dbReference type="ChEBI" id="CHEBI:25107"/>
    </ligandPart>
</feature>
<organism evidence="9 10">
    <name type="scientific">[Myrmecia] bisecta</name>
    <dbReference type="NCBI Taxonomy" id="41462"/>
    <lineage>
        <taxon>Eukaryota</taxon>
        <taxon>Viridiplantae</taxon>
        <taxon>Chlorophyta</taxon>
        <taxon>core chlorophytes</taxon>
        <taxon>Trebouxiophyceae</taxon>
        <taxon>Trebouxiales</taxon>
        <taxon>Trebouxiaceae</taxon>
        <taxon>Myrmecia</taxon>
    </lineage>
</organism>